<name>A0A0U5LAL1_9GAMM</name>
<evidence type="ECO:0000313" key="2">
    <source>
        <dbReference type="EMBL" id="CUU25479.1"/>
    </source>
</evidence>
<sequence length="62" mass="7058">MEAGENRCGKLMGLCSVFTLGKVIVNGIRSRILRYQTRRILSRLTDSALKDIGVTRDDLRKY</sequence>
<dbReference type="Pfam" id="PF06568">
    <property type="entry name" value="YjiS-like"/>
    <property type="match status" value="1"/>
</dbReference>
<gene>
    <name evidence="2" type="ORF">EM595_3248</name>
</gene>
<proteinExistence type="predicted"/>
<evidence type="ECO:0000313" key="3">
    <source>
        <dbReference type="Proteomes" id="UP000059419"/>
    </source>
</evidence>
<reference evidence="3" key="1">
    <citation type="submission" date="2015-11" db="EMBL/GenBank/DDBJ databases">
        <authorList>
            <person name="Blom J."/>
        </authorList>
    </citation>
    <scope>NUCLEOTIDE SEQUENCE [LARGE SCALE GENOMIC DNA]</scope>
</reference>
<dbReference type="KEGG" id="ege:EM595_3248"/>
<dbReference type="InterPro" id="IPR009506">
    <property type="entry name" value="YjiS-like"/>
</dbReference>
<protein>
    <recommendedName>
        <fullName evidence="1">YjiS-like domain-containing protein</fullName>
    </recommendedName>
</protein>
<evidence type="ECO:0000259" key="1">
    <source>
        <dbReference type="Pfam" id="PF06568"/>
    </source>
</evidence>
<dbReference type="AlphaFoldDB" id="A0A0U5LAL1"/>
<dbReference type="OrthoDB" id="6505244at2"/>
<accession>A0A0U5LAL1</accession>
<dbReference type="EMBL" id="LN907827">
    <property type="protein sequence ID" value="CUU25479.1"/>
    <property type="molecule type" value="Genomic_DNA"/>
</dbReference>
<feature type="domain" description="YjiS-like" evidence="1">
    <location>
        <begin position="28"/>
        <end position="60"/>
    </location>
</feature>
<dbReference type="Proteomes" id="UP000059419">
    <property type="component" value="Chromosome 1"/>
</dbReference>
<organism evidence="2 3">
    <name type="scientific">Duffyella gerundensis</name>
    <dbReference type="NCBI Taxonomy" id="1619313"/>
    <lineage>
        <taxon>Bacteria</taxon>
        <taxon>Pseudomonadati</taxon>
        <taxon>Pseudomonadota</taxon>
        <taxon>Gammaproteobacteria</taxon>
        <taxon>Enterobacterales</taxon>
        <taxon>Erwiniaceae</taxon>
        <taxon>Duffyella</taxon>
    </lineage>
</organism>
<dbReference type="PATRIC" id="fig|1619313.3.peg.3369"/>
<keyword evidence="3" id="KW-1185">Reference proteome</keyword>